<dbReference type="InterPro" id="IPR058238">
    <property type="entry name" value="Lant_leader_dom"/>
</dbReference>
<dbReference type="Proteomes" id="UP000583266">
    <property type="component" value="Unassembled WGS sequence"/>
</dbReference>
<dbReference type="AlphaFoldDB" id="A0A848GQU9"/>
<comment type="caution">
    <text evidence="1">The sequence shown here is derived from an EMBL/GenBank/DDBJ whole genome shotgun (WGS) entry which is preliminary data.</text>
</comment>
<accession>A0A848GQU9</accession>
<keyword evidence="2" id="KW-1185">Reference proteome</keyword>
<evidence type="ECO:0000313" key="1">
    <source>
        <dbReference type="EMBL" id="NML39143.1"/>
    </source>
</evidence>
<dbReference type="EMBL" id="JABBGC010000002">
    <property type="protein sequence ID" value="NML39143.1"/>
    <property type="molecule type" value="Genomic_DNA"/>
</dbReference>
<proteinExistence type="predicted"/>
<name>A0A848GQU9_9BACT</name>
<protein>
    <submittedName>
        <fullName evidence="1">Uncharacterized protein</fullName>
    </submittedName>
</protein>
<organism evidence="1 2">
    <name type="scientific">Chitinophaga fulva</name>
    <dbReference type="NCBI Taxonomy" id="2728842"/>
    <lineage>
        <taxon>Bacteria</taxon>
        <taxon>Pseudomonadati</taxon>
        <taxon>Bacteroidota</taxon>
        <taxon>Chitinophagia</taxon>
        <taxon>Chitinophagales</taxon>
        <taxon>Chitinophagaceae</taxon>
        <taxon>Chitinophaga</taxon>
    </lineage>
</organism>
<evidence type="ECO:0000313" key="2">
    <source>
        <dbReference type="Proteomes" id="UP000583266"/>
    </source>
</evidence>
<dbReference type="NCBIfam" id="NF038153">
    <property type="entry name" value="lant_leader_L1a"/>
    <property type="match status" value="1"/>
</dbReference>
<reference evidence="1 2" key="1">
    <citation type="submission" date="2020-04" db="EMBL/GenBank/DDBJ databases">
        <title>Chitinophaga sp. G-6-1-13 sp. nov., isolated from soil.</title>
        <authorList>
            <person name="Dahal R.H."/>
            <person name="Chaudhary D.K."/>
        </authorList>
    </citation>
    <scope>NUCLEOTIDE SEQUENCE [LARGE SCALE GENOMIC DNA]</scope>
    <source>
        <strain evidence="1 2">G-6-1-13</strain>
    </source>
</reference>
<dbReference type="RefSeq" id="WP_169226249.1">
    <property type="nucleotide sequence ID" value="NZ_JABBGC010000002.1"/>
</dbReference>
<sequence length="73" mass="7936">MKKRKLNLAKLSLNKEVISSLSQEKVTGGATANTCFKTCVQSCLCSVFDCQPQTQIRLSCLVLCQPSALCPVE</sequence>
<gene>
    <name evidence="1" type="ORF">HHL17_18220</name>
</gene>